<keyword evidence="2" id="KW-0472">Membrane</keyword>
<dbReference type="SUPFAM" id="SSF63446">
    <property type="entry name" value="Type I dockerin domain"/>
    <property type="match status" value="1"/>
</dbReference>
<comment type="caution">
    <text evidence="3">The sequence shown here is derived from an EMBL/GenBank/DDBJ whole genome shotgun (WGS) entry which is preliminary data.</text>
</comment>
<organism evidence="3 4">
    <name type="scientific">Candidatus Daviesbacteria bacterium RIFCSPHIGHO2_02_FULL_43_12</name>
    <dbReference type="NCBI Taxonomy" id="1797776"/>
    <lineage>
        <taxon>Bacteria</taxon>
        <taxon>Candidatus Daviesiibacteriota</taxon>
    </lineage>
</organism>
<dbReference type="GO" id="GO:0000272">
    <property type="term" value="P:polysaccharide catabolic process"/>
    <property type="evidence" value="ECO:0007669"/>
    <property type="project" value="InterPro"/>
</dbReference>
<dbReference type="Gene3D" id="2.60.40.4130">
    <property type="match status" value="1"/>
</dbReference>
<sequence>MLKLPFAIPRLGITQIIILVFTILTAIIPITVFLLSQSYRSSSHASEQIDQSTGPKTTSHEVPKDSPIKDLLDNSASNPQASPGTESGSADEGLTGLTAQIVGPTLDFIIQLEGRPASSQAAKIFLGIATGSAQLKPNYLLSFAIDVPASGSYQGLSIQGLTVGSEYTAYLKGPQQIATSSAFTVSPNKANLNPTGNPLLMLTGDLNDDNRIDSSDQTIADKATGSNKTSGNWNPIVDFNLDGVVNNFDLNYVRKNQGLTGASGAWYSSPPIASKSASLDTSQAIGSPLLESPYKPQGVSDGYWMWMPSF</sequence>
<feature type="region of interest" description="Disordered" evidence="1">
    <location>
        <begin position="46"/>
        <end position="92"/>
    </location>
</feature>
<dbReference type="InterPro" id="IPR036439">
    <property type="entry name" value="Dockerin_dom_sf"/>
</dbReference>
<evidence type="ECO:0000313" key="4">
    <source>
        <dbReference type="Proteomes" id="UP000177328"/>
    </source>
</evidence>
<protein>
    <recommendedName>
        <fullName evidence="5">Dockerin domain-containing protein</fullName>
    </recommendedName>
</protein>
<keyword evidence="2" id="KW-0812">Transmembrane</keyword>
<proteinExistence type="predicted"/>
<evidence type="ECO:0000256" key="1">
    <source>
        <dbReference type="SAM" id="MobiDB-lite"/>
    </source>
</evidence>
<dbReference type="EMBL" id="MFDD01000006">
    <property type="protein sequence ID" value="OGE40708.1"/>
    <property type="molecule type" value="Genomic_DNA"/>
</dbReference>
<feature type="transmembrane region" description="Helical" evidence="2">
    <location>
        <begin position="12"/>
        <end position="35"/>
    </location>
</feature>
<keyword evidence="2" id="KW-1133">Transmembrane helix</keyword>
<name>A0A1F5KIJ6_9BACT</name>
<feature type="compositionally biased region" description="Basic and acidic residues" evidence="1">
    <location>
        <begin position="58"/>
        <end position="72"/>
    </location>
</feature>
<reference evidence="3 4" key="1">
    <citation type="journal article" date="2016" name="Nat. Commun.">
        <title>Thousands of microbial genomes shed light on interconnected biogeochemical processes in an aquifer system.</title>
        <authorList>
            <person name="Anantharaman K."/>
            <person name="Brown C.T."/>
            <person name="Hug L.A."/>
            <person name="Sharon I."/>
            <person name="Castelle C.J."/>
            <person name="Probst A.J."/>
            <person name="Thomas B.C."/>
            <person name="Singh A."/>
            <person name="Wilkins M.J."/>
            <person name="Karaoz U."/>
            <person name="Brodie E.L."/>
            <person name="Williams K.H."/>
            <person name="Hubbard S.S."/>
            <person name="Banfield J.F."/>
        </authorList>
    </citation>
    <scope>NUCLEOTIDE SEQUENCE [LARGE SCALE GENOMIC DNA]</scope>
</reference>
<evidence type="ECO:0000313" key="3">
    <source>
        <dbReference type="EMBL" id="OGE40708.1"/>
    </source>
</evidence>
<feature type="compositionally biased region" description="Polar residues" evidence="1">
    <location>
        <begin position="74"/>
        <end position="88"/>
    </location>
</feature>
<evidence type="ECO:0000256" key="2">
    <source>
        <dbReference type="SAM" id="Phobius"/>
    </source>
</evidence>
<accession>A0A1F5KIJ6</accession>
<dbReference type="Proteomes" id="UP000177328">
    <property type="component" value="Unassembled WGS sequence"/>
</dbReference>
<evidence type="ECO:0008006" key="5">
    <source>
        <dbReference type="Google" id="ProtNLM"/>
    </source>
</evidence>
<dbReference type="AlphaFoldDB" id="A0A1F5KIJ6"/>
<gene>
    <name evidence="3" type="ORF">A3D25_05535</name>
</gene>
<feature type="compositionally biased region" description="Polar residues" evidence="1">
    <location>
        <begin position="46"/>
        <end position="57"/>
    </location>
</feature>